<proteinExistence type="predicted"/>
<accession>A0A4P6XTH5</accession>
<dbReference type="AlphaFoldDB" id="A0A4P6XTH5"/>
<organism evidence="4 5">
    <name type="scientific">Metschnikowia aff. pulcherrima</name>
    <dbReference type="NCBI Taxonomy" id="2163413"/>
    <lineage>
        <taxon>Eukaryota</taxon>
        <taxon>Fungi</taxon>
        <taxon>Dikarya</taxon>
        <taxon>Ascomycota</taxon>
        <taxon>Saccharomycotina</taxon>
        <taxon>Pichiomycetes</taxon>
        <taxon>Metschnikowiaceae</taxon>
        <taxon>Metschnikowia</taxon>
    </lineage>
</organism>
<dbReference type="GO" id="GO:0008270">
    <property type="term" value="F:zinc ion binding"/>
    <property type="evidence" value="ECO:0007669"/>
    <property type="project" value="UniProtKB-KW"/>
</dbReference>
<name>A0A4P6XTH5_9ASCO</name>
<keyword evidence="5" id="KW-1185">Reference proteome</keyword>
<keyword evidence="1" id="KW-0863">Zinc-finger</keyword>
<gene>
    <name evidence="4" type="ORF">METSCH_D05200</name>
</gene>
<evidence type="ECO:0000313" key="4">
    <source>
        <dbReference type="EMBL" id="QBM89448.1"/>
    </source>
</evidence>
<feature type="region of interest" description="Disordered" evidence="2">
    <location>
        <begin position="584"/>
        <end position="649"/>
    </location>
</feature>
<feature type="compositionally biased region" description="Low complexity" evidence="2">
    <location>
        <begin position="619"/>
        <end position="635"/>
    </location>
</feature>
<dbReference type="PROSITE" id="PS50966">
    <property type="entry name" value="ZF_SWIM"/>
    <property type="match status" value="1"/>
</dbReference>
<evidence type="ECO:0000256" key="2">
    <source>
        <dbReference type="SAM" id="MobiDB-lite"/>
    </source>
</evidence>
<evidence type="ECO:0000259" key="3">
    <source>
        <dbReference type="PROSITE" id="PS50966"/>
    </source>
</evidence>
<reference evidence="5" key="1">
    <citation type="submission" date="2019-03" db="EMBL/GenBank/DDBJ databases">
        <title>Snf2 controls pulcherriminic acid biosynthesis and connects pigmentation and antifungal activity of the yeast Metschnikowia pulcherrima.</title>
        <authorList>
            <person name="Gore-Lloyd D."/>
            <person name="Sumann I."/>
            <person name="Brachmann A.O."/>
            <person name="Schneeberger K."/>
            <person name="Ortiz-Merino R.A."/>
            <person name="Moreno-Beltran M."/>
            <person name="Schlaefli M."/>
            <person name="Kirner P."/>
            <person name="Santos Kron A."/>
            <person name="Wolfe K.H."/>
            <person name="Piel J."/>
            <person name="Ahrens C.H."/>
            <person name="Henk D."/>
            <person name="Freimoser F.M."/>
        </authorList>
    </citation>
    <scope>NUCLEOTIDE SEQUENCE [LARGE SCALE GENOMIC DNA]</scope>
    <source>
        <strain evidence="5">APC 1.2</strain>
    </source>
</reference>
<dbReference type="STRING" id="2163413.A0A4P6XTH5"/>
<protein>
    <recommendedName>
        <fullName evidence="3">SWIM-type domain-containing protein</fullName>
    </recommendedName>
</protein>
<keyword evidence="1" id="KW-0479">Metal-binding</keyword>
<keyword evidence="1" id="KW-0862">Zinc</keyword>
<dbReference type="PANTHER" id="PTHR33977">
    <property type="entry name" value="ZINC ION BINDING PROTEIN"/>
    <property type="match status" value="1"/>
</dbReference>
<evidence type="ECO:0000313" key="5">
    <source>
        <dbReference type="Proteomes" id="UP000292447"/>
    </source>
</evidence>
<dbReference type="PANTHER" id="PTHR33977:SF1">
    <property type="entry name" value="ZINC ION BINDING PROTEIN"/>
    <property type="match status" value="1"/>
</dbReference>
<dbReference type="EMBL" id="CP034459">
    <property type="protein sequence ID" value="QBM89448.1"/>
    <property type="molecule type" value="Genomic_DNA"/>
</dbReference>
<dbReference type="Proteomes" id="UP000292447">
    <property type="component" value="Chromosome IV"/>
</dbReference>
<evidence type="ECO:0000256" key="1">
    <source>
        <dbReference type="PROSITE-ProRule" id="PRU00325"/>
    </source>
</evidence>
<feature type="domain" description="SWIM-type" evidence="3">
    <location>
        <begin position="543"/>
        <end position="580"/>
    </location>
</feature>
<sequence>MTVKELVDYMKKYEIRLFYRREEMLKQRKIIPSPNRKRIRLSLAGLDIYLCGSAREKIAKDAPVLRKRTSRACGCKTRFTIQFPHGYKHALNNEINVGDHGNESVKVTWAWKHNHDFNDPNLFAELPLSGEARSLLRSAVLDFGVTWFQIHQMQTKLRESDHMGPCELLKIKDRHLRYIMRESSLNQPFSSTPVVTRFDILANVIQSSGGFAEYSTKFRCLPGNRNHGSEDLNNSKNREVWSFCFMSAWQRDVLRQNPRWFHVDSTHKTCFGLRNDDEDAYLFTICVKTQKTGSVAPCAFMLSNAITAPVIADFLYKVHVFTGVIPSQAAIDCDEAGTALRAVWGPFIPIIYCRFHLEKAFREQLDQKIQPSANKEDIKTEIHHDFQRVLASRNDSEAHHNIFWFLKKHEVHAEFVSYVNQHWFARRDFIIEGCNPRYVRGENTHSLLEPFHSLLKLLKHVRERCDRRPDAWAHSLFTFVAPSFMGKAKEAESGFTHRVHIKAEALAKDEAMEIPNEEVEKRVFLSGEGQLTVHSFTNGKTLYSVHLEAAGREKNTCTCPWHCDSGSLCKHIFLAERFWKAKSSPQTNIPEISHDGDSSSMDSKSLQVKKAAASANDTSNSESLSSSEETLVSHLDCTSQGPEDVSHQSPDFMAAQSTMATDVDTDDDVAEIGSNMAFDRKFEEIIQALAVEVKWDISIVKHGPSGSIELAHTTKETEEERQIRLSHQGLLELVKDIYRLYCEAPSEEEKLRLVDFFDRVSTKVFLELTESDTEQEKKG</sequence>
<dbReference type="InterPro" id="IPR007527">
    <property type="entry name" value="Znf_SWIM"/>
</dbReference>